<organism evidence="2 3">
    <name type="scientific">Gonapodya prolifera (strain JEL478)</name>
    <name type="common">Monoblepharis prolifera</name>
    <dbReference type="NCBI Taxonomy" id="1344416"/>
    <lineage>
        <taxon>Eukaryota</taxon>
        <taxon>Fungi</taxon>
        <taxon>Fungi incertae sedis</taxon>
        <taxon>Chytridiomycota</taxon>
        <taxon>Chytridiomycota incertae sedis</taxon>
        <taxon>Monoblepharidomycetes</taxon>
        <taxon>Monoblepharidales</taxon>
        <taxon>Gonapodyaceae</taxon>
        <taxon>Gonapodya</taxon>
    </lineage>
</organism>
<dbReference type="InterPro" id="IPR044429">
    <property type="entry name" value="SETD4_SET"/>
</dbReference>
<dbReference type="InterPro" id="IPR050600">
    <property type="entry name" value="SETD3_SETD6_MTase"/>
</dbReference>
<evidence type="ECO:0000313" key="2">
    <source>
        <dbReference type="EMBL" id="KXS20698.1"/>
    </source>
</evidence>
<dbReference type="SUPFAM" id="SSF82199">
    <property type="entry name" value="SET domain"/>
    <property type="match status" value="1"/>
</dbReference>
<gene>
    <name evidence="2" type="ORF">M427DRAFT_51679</name>
</gene>
<dbReference type="STRING" id="1344416.A0A139AVE8"/>
<sequence length="472" mass="53190">MERGKVIKNDLSFEQLRAALNARIDGLAPFLSLTLASFSSTGRGLMATQDIDDGDFIVAIPYSLLITSCDLRAARKRSNPMEASFSFGDLPEHLQLTLWILLARRAPMLLENSFQNLFCDLLPTRFETVPLTWPVAWIKALFPEGTAKGILRRKNDVLDDFRKLQAAMRQAEASSCDFDRHLSKLDCDFEEFELAWLCVNTRCISLKVPVEGDLNARVTRCTQCTTALAPFLDLLNHSSSAQCIARNLVINDEWVFAIRSQAKIPRSAQAFIHYGSHDNLFLFTEYGFVEGGNTNDSLEFDVGMIRQVVELALKEARINMNHLDQISNLVLTEVGGASLSLMPWEPSFPLQSLLVLLSFVLGAVRFTLEERTKKRSDVYVRKALDVAVGHWRSWECGIPATIIGDRAVSSAQEISVTVWQATKEVARTSVFPWMSNLSSLSCDVPSHVIDMVRIFYESRLDLIERAQWEWKS</sequence>
<dbReference type="OrthoDB" id="341421at2759"/>
<dbReference type="Proteomes" id="UP000070544">
    <property type="component" value="Unassembled WGS sequence"/>
</dbReference>
<evidence type="ECO:0000313" key="3">
    <source>
        <dbReference type="Proteomes" id="UP000070544"/>
    </source>
</evidence>
<dbReference type="PROSITE" id="PS50280">
    <property type="entry name" value="SET"/>
    <property type="match status" value="1"/>
</dbReference>
<proteinExistence type="predicted"/>
<dbReference type="EMBL" id="KQ965734">
    <property type="protein sequence ID" value="KXS20698.1"/>
    <property type="molecule type" value="Genomic_DNA"/>
</dbReference>
<dbReference type="GO" id="GO:0016279">
    <property type="term" value="F:protein-lysine N-methyltransferase activity"/>
    <property type="evidence" value="ECO:0007669"/>
    <property type="project" value="InterPro"/>
</dbReference>
<dbReference type="PANTHER" id="PTHR13271:SF151">
    <property type="entry name" value="SET DOMAIN-CONTAINING PROTEIN 4"/>
    <property type="match status" value="1"/>
</dbReference>
<name>A0A139AVE8_GONPJ</name>
<dbReference type="InterPro" id="IPR001214">
    <property type="entry name" value="SET_dom"/>
</dbReference>
<dbReference type="Gene3D" id="3.90.1410.10">
    <property type="entry name" value="set domain protein methyltransferase, domain 1"/>
    <property type="match status" value="1"/>
</dbReference>
<dbReference type="CDD" id="cd19177">
    <property type="entry name" value="SET_SETD4"/>
    <property type="match status" value="1"/>
</dbReference>
<evidence type="ECO:0000259" key="1">
    <source>
        <dbReference type="PROSITE" id="PS50280"/>
    </source>
</evidence>
<feature type="domain" description="SET" evidence="1">
    <location>
        <begin position="31"/>
        <end position="275"/>
    </location>
</feature>
<dbReference type="InterPro" id="IPR046341">
    <property type="entry name" value="SET_dom_sf"/>
</dbReference>
<protein>
    <submittedName>
        <fullName evidence="2">SET domain-containing protein</fullName>
    </submittedName>
</protein>
<dbReference type="PANTHER" id="PTHR13271">
    <property type="entry name" value="UNCHARACTERIZED PUTATIVE METHYLTRANSFERASE"/>
    <property type="match status" value="1"/>
</dbReference>
<dbReference type="Pfam" id="PF00856">
    <property type="entry name" value="SET"/>
    <property type="match status" value="1"/>
</dbReference>
<dbReference type="AlphaFoldDB" id="A0A139AVE8"/>
<reference evidence="2 3" key="1">
    <citation type="journal article" date="2015" name="Genome Biol. Evol.">
        <title>Phylogenomic analyses indicate that early fungi evolved digesting cell walls of algal ancestors of land plants.</title>
        <authorList>
            <person name="Chang Y."/>
            <person name="Wang S."/>
            <person name="Sekimoto S."/>
            <person name="Aerts A.L."/>
            <person name="Choi C."/>
            <person name="Clum A."/>
            <person name="LaButti K.M."/>
            <person name="Lindquist E.A."/>
            <person name="Yee Ngan C."/>
            <person name="Ohm R.A."/>
            <person name="Salamov A.A."/>
            <person name="Grigoriev I.V."/>
            <person name="Spatafora J.W."/>
            <person name="Berbee M.L."/>
        </authorList>
    </citation>
    <scope>NUCLEOTIDE SEQUENCE [LARGE SCALE GENOMIC DNA]</scope>
    <source>
        <strain evidence="2 3">JEL478</strain>
    </source>
</reference>
<keyword evidence="3" id="KW-1185">Reference proteome</keyword>
<accession>A0A139AVE8</accession>